<comment type="caution">
    <text evidence="4">The sequence shown here is derived from an EMBL/GenBank/DDBJ whole genome shotgun (WGS) entry which is preliminary data.</text>
</comment>
<protein>
    <submittedName>
        <fullName evidence="4">Dehydrogenase</fullName>
    </submittedName>
</protein>
<dbReference type="Gene3D" id="3.30.360.10">
    <property type="entry name" value="Dihydrodipicolinate Reductase, domain 2"/>
    <property type="match status" value="1"/>
</dbReference>
<sequence length="307" mass="33022">MKQIRIGMIGLDTSHCTAFTELLHDDTHPFHVPGGKVEVAYPGGSPDFPLSASRVKGISRDLEEKHGVQLMESPEAVAETVDAILLTSVDGRVHAEQFQRITPYQKPVFIDKPLAVCSKDAEEIAKAAASHGVPWMSASALRYAEPLVQLSASVEEAAVSGADCYGPMQMEPTQPGYFWYGIHTVEMLYSLMGPGCSRVSAVSTADHDVITGIWEDGRIGTVRGNRVGNVGFGGAVHLTNRSLPFDCSAAPKPYYAGLLERVIHLFRTGEPLIDPAETLEVIRFIEAANESRSDGCAVDVAVKETGG</sequence>
<evidence type="ECO:0000259" key="3">
    <source>
        <dbReference type="Pfam" id="PF01408"/>
    </source>
</evidence>
<evidence type="ECO:0000256" key="2">
    <source>
        <dbReference type="ARBA" id="ARBA00023002"/>
    </source>
</evidence>
<dbReference type="AlphaFoldDB" id="A0A8J2VCJ4"/>
<dbReference type="PANTHER" id="PTHR43708:SF5">
    <property type="entry name" value="CONSERVED EXPRESSED OXIDOREDUCTASE (EUROFUNG)-RELATED"/>
    <property type="match status" value="1"/>
</dbReference>
<reference evidence="4" key="2">
    <citation type="submission" date="2020-09" db="EMBL/GenBank/DDBJ databases">
        <authorList>
            <person name="Sun Q."/>
            <person name="Zhou Y."/>
        </authorList>
    </citation>
    <scope>NUCLEOTIDE SEQUENCE</scope>
    <source>
        <strain evidence="4">CGMCC 1.15179</strain>
    </source>
</reference>
<evidence type="ECO:0000313" key="5">
    <source>
        <dbReference type="Proteomes" id="UP000625210"/>
    </source>
</evidence>
<keyword evidence="5" id="KW-1185">Reference proteome</keyword>
<dbReference type="InterPro" id="IPR051317">
    <property type="entry name" value="Gfo/Idh/MocA_oxidoreduct"/>
</dbReference>
<keyword evidence="2" id="KW-0560">Oxidoreductase</keyword>
<dbReference type="Pfam" id="PF01408">
    <property type="entry name" value="GFO_IDH_MocA"/>
    <property type="match status" value="1"/>
</dbReference>
<dbReference type="SUPFAM" id="SSF51735">
    <property type="entry name" value="NAD(P)-binding Rossmann-fold domains"/>
    <property type="match status" value="1"/>
</dbReference>
<dbReference type="Gene3D" id="3.40.50.720">
    <property type="entry name" value="NAD(P)-binding Rossmann-like Domain"/>
    <property type="match status" value="1"/>
</dbReference>
<proteinExistence type="inferred from homology"/>
<dbReference type="RefSeq" id="WP_308423174.1">
    <property type="nucleotide sequence ID" value="NZ_BMHQ01000012.1"/>
</dbReference>
<comment type="similarity">
    <text evidence="1">Belongs to the Gfo/Idh/MocA family.</text>
</comment>
<gene>
    <name evidence="4" type="ORF">GCM10011571_30540</name>
</gene>
<organism evidence="4 5">
    <name type="scientific">Marinithermofilum abyssi</name>
    <dbReference type="NCBI Taxonomy" id="1571185"/>
    <lineage>
        <taxon>Bacteria</taxon>
        <taxon>Bacillati</taxon>
        <taxon>Bacillota</taxon>
        <taxon>Bacilli</taxon>
        <taxon>Bacillales</taxon>
        <taxon>Thermoactinomycetaceae</taxon>
        <taxon>Marinithermofilum</taxon>
    </lineage>
</organism>
<dbReference type="GO" id="GO:0000166">
    <property type="term" value="F:nucleotide binding"/>
    <property type="evidence" value="ECO:0007669"/>
    <property type="project" value="InterPro"/>
</dbReference>
<accession>A0A8J2VCJ4</accession>
<dbReference type="InterPro" id="IPR036291">
    <property type="entry name" value="NAD(P)-bd_dom_sf"/>
</dbReference>
<evidence type="ECO:0000313" key="4">
    <source>
        <dbReference type="EMBL" id="GGE26265.1"/>
    </source>
</evidence>
<dbReference type="PANTHER" id="PTHR43708">
    <property type="entry name" value="CONSERVED EXPRESSED OXIDOREDUCTASE (EUROFUNG)"/>
    <property type="match status" value="1"/>
</dbReference>
<reference evidence="4" key="1">
    <citation type="journal article" date="2014" name="Int. J. Syst. Evol. Microbiol.">
        <title>Complete genome sequence of Corynebacterium casei LMG S-19264T (=DSM 44701T), isolated from a smear-ripened cheese.</title>
        <authorList>
            <consortium name="US DOE Joint Genome Institute (JGI-PGF)"/>
            <person name="Walter F."/>
            <person name="Albersmeier A."/>
            <person name="Kalinowski J."/>
            <person name="Ruckert C."/>
        </authorList>
    </citation>
    <scope>NUCLEOTIDE SEQUENCE</scope>
    <source>
        <strain evidence="4">CGMCC 1.15179</strain>
    </source>
</reference>
<dbReference type="EMBL" id="BMHQ01000012">
    <property type="protein sequence ID" value="GGE26265.1"/>
    <property type="molecule type" value="Genomic_DNA"/>
</dbReference>
<dbReference type="InterPro" id="IPR000683">
    <property type="entry name" value="Gfo/Idh/MocA-like_OxRdtase_N"/>
</dbReference>
<dbReference type="GO" id="GO:0016491">
    <property type="term" value="F:oxidoreductase activity"/>
    <property type="evidence" value="ECO:0007669"/>
    <property type="project" value="UniProtKB-KW"/>
</dbReference>
<evidence type="ECO:0000256" key="1">
    <source>
        <dbReference type="ARBA" id="ARBA00010928"/>
    </source>
</evidence>
<feature type="domain" description="Gfo/Idh/MocA-like oxidoreductase N-terminal" evidence="3">
    <location>
        <begin position="59"/>
        <end position="135"/>
    </location>
</feature>
<name>A0A8J2VCJ4_9BACL</name>
<dbReference type="Proteomes" id="UP000625210">
    <property type="component" value="Unassembled WGS sequence"/>
</dbReference>